<evidence type="ECO:0000313" key="1">
    <source>
        <dbReference type="EnsemblPlants" id="AVESA.00010b.r2.4CG1268030.1.CDS.1"/>
    </source>
</evidence>
<accession>A0ACD5WQR3</accession>
<protein>
    <submittedName>
        <fullName evidence="1">Uncharacterized protein</fullName>
    </submittedName>
</protein>
<dbReference type="Proteomes" id="UP001732700">
    <property type="component" value="Chromosome 4C"/>
</dbReference>
<name>A0ACD5WQR3_AVESA</name>
<organism evidence="1 2">
    <name type="scientific">Avena sativa</name>
    <name type="common">Oat</name>
    <dbReference type="NCBI Taxonomy" id="4498"/>
    <lineage>
        <taxon>Eukaryota</taxon>
        <taxon>Viridiplantae</taxon>
        <taxon>Streptophyta</taxon>
        <taxon>Embryophyta</taxon>
        <taxon>Tracheophyta</taxon>
        <taxon>Spermatophyta</taxon>
        <taxon>Magnoliopsida</taxon>
        <taxon>Liliopsida</taxon>
        <taxon>Poales</taxon>
        <taxon>Poaceae</taxon>
        <taxon>BOP clade</taxon>
        <taxon>Pooideae</taxon>
        <taxon>Poodae</taxon>
        <taxon>Poeae</taxon>
        <taxon>Poeae Chloroplast Group 1 (Aveneae type)</taxon>
        <taxon>Aveninae</taxon>
        <taxon>Avena</taxon>
    </lineage>
</organism>
<keyword evidence="2" id="KW-1185">Reference proteome</keyword>
<evidence type="ECO:0000313" key="2">
    <source>
        <dbReference type="Proteomes" id="UP001732700"/>
    </source>
</evidence>
<reference evidence="1" key="1">
    <citation type="submission" date="2021-05" db="EMBL/GenBank/DDBJ databases">
        <authorList>
            <person name="Scholz U."/>
            <person name="Mascher M."/>
            <person name="Fiebig A."/>
        </authorList>
    </citation>
    <scope>NUCLEOTIDE SEQUENCE [LARGE SCALE GENOMIC DNA]</scope>
</reference>
<reference evidence="1" key="2">
    <citation type="submission" date="2025-09" db="UniProtKB">
        <authorList>
            <consortium name="EnsemblPlants"/>
        </authorList>
    </citation>
    <scope>IDENTIFICATION</scope>
</reference>
<dbReference type="EnsemblPlants" id="AVESA.00010b.r2.4CG1268030.1">
    <property type="protein sequence ID" value="AVESA.00010b.r2.4CG1268030.1.CDS.1"/>
    <property type="gene ID" value="AVESA.00010b.r2.4CG1268030"/>
</dbReference>
<proteinExistence type="predicted"/>
<sequence length="236" mass="24754">MSMPLLDRDPCPDRILDDAGAGFAMGVVGGSVFHFLKGLRNSPNGTRIIGGMQAARMNAPRVGGGFAVWSVLFSTFDCTTVYVRQKEDPWNSIIAGASTGAVLSLRRGLRATAASAFFGGVILAAIEGASIATNNFFAMQSNLPSLPADDPNINIATGLPQAHVSSIDLSSSSSSFPGQPQLPVYRTEDASLSGRGSWFGGLFGKEEKKPSSSGATSEILESFDTPSPPIPSFEYK</sequence>